<evidence type="ECO:0000313" key="5">
    <source>
        <dbReference type="Proteomes" id="UP000600247"/>
    </source>
</evidence>
<accession>A0A917HS63</accession>
<protein>
    <recommendedName>
        <fullName evidence="6">Alpha/beta hydrolase</fullName>
    </recommendedName>
</protein>
<comment type="caution">
    <text evidence="4">The sequence shown here is derived from an EMBL/GenBank/DDBJ whole genome shotgun (WGS) entry which is preliminary data.</text>
</comment>
<dbReference type="AlphaFoldDB" id="A0A917HS63"/>
<proteinExistence type="inferred from homology"/>
<dbReference type="Proteomes" id="UP000600247">
    <property type="component" value="Unassembled WGS sequence"/>
</dbReference>
<dbReference type="InterPro" id="IPR001448">
    <property type="entry name" value="SASP_alpha/beta-type"/>
</dbReference>
<dbReference type="EMBL" id="BMHY01000018">
    <property type="protein sequence ID" value="GGG87547.1"/>
    <property type="molecule type" value="Genomic_DNA"/>
</dbReference>
<dbReference type="RefSeq" id="WP_229692405.1">
    <property type="nucleotide sequence ID" value="NZ_BMHY01000018.1"/>
</dbReference>
<gene>
    <name evidence="4" type="ORF">GCM10010918_52340</name>
</gene>
<evidence type="ECO:0000313" key="4">
    <source>
        <dbReference type="EMBL" id="GGG87547.1"/>
    </source>
</evidence>
<keyword evidence="2" id="KW-0238">DNA-binding</keyword>
<dbReference type="InterPro" id="IPR018126">
    <property type="entry name" value="SASP_alpha/beta-type_CS"/>
</dbReference>
<reference evidence="4 5" key="1">
    <citation type="journal article" date="2014" name="Int. J. Syst. Evol. Microbiol.">
        <title>Complete genome sequence of Corynebacterium casei LMG S-19264T (=DSM 44701T), isolated from a smear-ripened cheese.</title>
        <authorList>
            <consortium name="US DOE Joint Genome Institute (JGI-PGF)"/>
            <person name="Walter F."/>
            <person name="Albersmeier A."/>
            <person name="Kalinowski J."/>
            <person name="Ruckert C."/>
        </authorList>
    </citation>
    <scope>NUCLEOTIDE SEQUENCE [LARGE SCALE GENOMIC DNA]</scope>
    <source>
        <strain evidence="4 5">CGMCC 1.15286</strain>
    </source>
</reference>
<evidence type="ECO:0000256" key="2">
    <source>
        <dbReference type="ARBA" id="ARBA00023125"/>
    </source>
</evidence>
<comment type="similarity">
    <text evidence="1">Belongs to the alpha/beta-type SASP family.</text>
</comment>
<feature type="region of interest" description="Disordered" evidence="3">
    <location>
        <begin position="1"/>
        <end position="20"/>
    </location>
</feature>
<dbReference type="GO" id="GO:0003690">
    <property type="term" value="F:double-stranded DNA binding"/>
    <property type="evidence" value="ECO:0007669"/>
    <property type="project" value="InterPro"/>
</dbReference>
<evidence type="ECO:0008006" key="6">
    <source>
        <dbReference type="Google" id="ProtNLM"/>
    </source>
</evidence>
<sequence>MEVTDVTNDRQVKGGDNVARRNRRLLVPGARQAMQNFKADVMRQEGYTVDPNNPDGVKYEVASELGIPLKSGDNGDLKTEDAGQIGGKIGGSMVREMIRLAQEKLARQ</sequence>
<dbReference type="GO" id="GO:0006265">
    <property type="term" value="P:DNA topological change"/>
    <property type="evidence" value="ECO:0007669"/>
    <property type="project" value="InterPro"/>
</dbReference>
<evidence type="ECO:0000256" key="3">
    <source>
        <dbReference type="SAM" id="MobiDB-lite"/>
    </source>
</evidence>
<keyword evidence="5" id="KW-1185">Reference proteome</keyword>
<dbReference type="Pfam" id="PF00269">
    <property type="entry name" value="SASP"/>
    <property type="match status" value="1"/>
</dbReference>
<name>A0A917HS63_9BACL</name>
<dbReference type="InterPro" id="IPR038300">
    <property type="entry name" value="SASP_sf_alpha/beta"/>
</dbReference>
<dbReference type="Gene3D" id="6.10.10.80">
    <property type="entry name" value="Small, acid-soluble spore protein, alpha/beta type-like"/>
    <property type="match status" value="1"/>
</dbReference>
<organism evidence="4 5">
    <name type="scientific">Paenibacillus radicis</name>
    <name type="common">ex Gao et al. 2016</name>
    <dbReference type="NCBI Taxonomy" id="1737354"/>
    <lineage>
        <taxon>Bacteria</taxon>
        <taxon>Bacillati</taxon>
        <taxon>Bacillota</taxon>
        <taxon>Bacilli</taxon>
        <taxon>Bacillales</taxon>
        <taxon>Paenibacillaceae</taxon>
        <taxon>Paenibacillus</taxon>
    </lineage>
</organism>
<evidence type="ECO:0000256" key="1">
    <source>
        <dbReference type="ARBA" id="ARBA00005442"/>
    </source>
</evidence>
<dbReference type="PROSITE" id="PS00304">
    <property type="entry name" value="SASP_1"/>
    <property type="match status" value="1"/>
</dbReference>